<comment type="caution">
    <text evidence="1">The sequence shown here is derived from an EMBL/GenBank/DDBJ whole genome shotgun (WGS) entry which is preliminary data.</text>
</comment>
<protein>
    <recommendedName>
        <fullName evidence="3">Transposase</fullName>
    </recommendedName>
</protein>
<accession>N8Y842</accession>
<dbReference type="HOGENOM" id="CLU_191945_0_0_6"/>
<dbReference type="EMBL" id="APPJ01000014">
    <property type="protein sequence ID" value="ENV15490.1"/>
    <property type="molecule type" value="Genomic_DNA"/>
</dbReference>
<dbReference type="PATRIC" id="fig|1217656.3.peg.4158"/>
<gene>
    <name evidence="1" type="ORF">F964_04216</name>
</gene>
<dbReference type="Proteomes" id="UP000013148">
    <property type="component" value="Unassembled WGS sequence"/>
</dbReference>
<evidence type="ECO:0000313" key="1">
    <source>
        <dbReference type="EMBL" id="ENV15490.1"/>
    </source>
</evidence>
<proteinExistence type="predicted"/>
<organism evidence="1 2">
    <name type="scientific">Acinetobacter guillouiae NIPH 991</name>
    <dbReference type="NCBI Taxonomy" id="1217656"/>
    <lineage>
        <taxon>Bacteria</taxon>
        <taxon>Pseudomonadati</taxon>
        <taxon>Pseudomonadota</taxon>
        <taxon>Gammaproteobacteria</taxon>
        <taxon>Moraxellales</taxon>
        <taxon>Moraxellaceae</taxon>
        <taxon>Acinetobacter</taxon>
    </lineage>
</organism>
<evidence type="ECO:0008006" key="3">
    <source>
        <dbReference type="Google" id="ProtNLM"/>
    </source>
</evidence>
<keyword evidence="2" id="KW-1185">Reference proteome</keyword>
<name>N8Y842_ACIGI</name>
<sequence>MSIRLNLGCKLLKINDLIAKSKNGTEILVSLIPLNKIQSTREGFKTVEVGKRVLLSSGIEVDLNLDGRTFYASINQLFKLNDRVI</sequence>
<dbReference type="AlphaFoldDB" id="N8Y842"/>
<evidence type="ECO:0000313" key="2">
    <source>
        <dbReference type="Proteomes" id="UP000013148"/>
    </source>
</evidence>
<dbReference type="eggNOG" id="ENOG5031RJY">
    <property type="taxonomic scope" value="Bacteria"/>
</dbReference>
<reference evidence="1 2" key="1">
    <citation type="submission" date="2013-02" db="EMBL/GenBank/DDBJ databases">
        <title>The Genome Sequence of Acinetobacter guillouiae NIPH 991.</title>
        <authorList>
            <consortium name="The Broad Institute Genome Sequencing Platform"/>
            <consortium name="The Broad Institute Genome Sequencing Center for Infectious Disease"/>
            <person name="Cerqueira G."/>
            <person name="Feldgarden M."/>
            <person name="Courvalin P."/>
            <person name="Perichon B."/>
            <person name="Grillot-Courvalin C."/>
            <person name="Clermont D."/>
            <person name="Rocha E."/>
            <person name="Yoon E.-J."/>
            <person name="Nemec A."/>
            <person name="Walker B."/>
            <person name="Young S.K."/>
            <person name="Zeng Q."/>
            <person name="Gargeya S."/>
            <person name="Fitzgerald M."/>
            <person name="Haas B."/>
            <person name="Abouelleil A."/>
            <person name="Alvarado L."/>
            <person name="Arachchi H.M."/>
            <person name="Berlin A.M."/>
            <person name="Chapman S.B."/>
            <person name="Dewar J."/>
            <person name="Goldberg J."/>
            <person name="Griggs A."/>
            <person name="Gujja S."/>
            <person name="Hansen M."/>
            <person name="Howarth C."/>
            <person name="Imamovic A."/>
            <person name="Larimer J."/>
            <person name="McCowan C."/>
            <person name="Murphy C."/>
            <person name="Neiman D."/>
            <person name="Pearson M."/>
            <person name="Priest M."/>
            <person name="Roberts A."/>
            <person name="Saif S."/>
            <person name="Shea T."/>
            <person name="Sisk P."/>
            <person name="Sykes S."/>
            <person name="Wortman J."/>
            <person name="Nusbaum C."/>
            <person name="Birren B."/>
        </authorList>
    </citation>
    <scope>NUCLEOTIDE SEQUENCE [LARGE SCALE GENOMIC DNA]</scope>
    <source>
        <strain evidence="1 2">NIPH 991</strain>
    </source>
</reference>